<name>A0A6J4PLW5_9ACTN</name>
<feature type="non-terminal residue" evidence="1">
    <location>
        <position position="1"/>
    </location>
</feature>
<organism evidence="1">
    <name type="scientific">uncultured Rubrobacteraceae bacterium</name>
    <dbReference type="NCBI Taxonomy" id="349277"/>
    <lineage>
        <taxon>Bacteria</taxon>
        <taxon>Bacillati</taxon>
        <taxon>Actinomycetota</taxon>
        <taxon>Rubrobacteria</taxon>
        <taxon>Rubrobacterales</taxon>
        <taxon>Rubrobacteraceae</taxon>
        <taxon>environmental samples</taxon>
    </lineage>
</organism>
<proteinExistence type="predicted"/>
<evidence type="ECO:0000313" key="1">
    <source>
        <dbReference type="EMBL" id="CAA9418241.1"/>
    </source>
</evidence>
<dbReference type="AlphaFoldDB" id="A0A6J4PLW5"/>
<gene>
    <name evidence="1" type="ORF">AVDCRST_MAG78-842</name>
</gene>
<dbReference type="EMBL" id="CADCVB010000062">
    <property type="protein sequence ID" value="CAA9418241.1"/>
    <property type="molecule type" value="Genomic_DNA"/>
</dbReference>
<protein>
    <submittedName>
        <fullName evidence="1">Uncharacterized protein</fullName>
    </submittedName>
</protein>
<reference evidence="1" key="1">
    <citation type="submission" date="2020-02" db="EMBL/GenBank/DDBJ databases">
        <authorList>
            <person name="Meier V. D."/>
        </authorList>
    </citation>
    <scope>NUCLEOTIDE SEQUENCE</scope>
    <source>
        <strain evidence="1">AVDCRST_MAG78</strain>
    </source>
</reference>
<accession>A0A6J4PLW5</accession>
<sequence>LSETSRLPPTITASVPSRAFITPPLTGASSISIPASASLPEIVRVEEGFELDVSIKTLPGDRLSCSPSSPRTICSTTAELGRDKSTTSAAEARVLGLFAGSAAVSSSWAIASRSTSKTKTS</sequence>